<dbReference type="EC" id="4.6.1.17" evidence="3 7"/>
<feature type="binding site" evidence="7">
    <location>
        <begin position="75"/>
        <end position="77"/>
    </location>
    <ligand>
        <name>substrate</name>
    </ligand>
</feature>
<feature type="domain" description="Molybdopterin cofactor biosynthesis C (MoaC)" evidence="8">
    <location>
        <begin position="15"/>
        <end position="148"/>
    </location>
</feature>
<organism evidence="9 10">
    <name type="scientific">Sphingorhabdus contaminans</name>
    <dbReference type="NCBI Taxonomy" id="1343899"/>
    <lineage>
        <taxon>Bacteria</taxon>
        <taxon>Pseudomonadati</taxon>
        <taxon>Pseudomonadota</taxon>
        <taxon>Alphaproteobacteria</taxon>
        <taxon>Sphingomonadales</taxon>
        <taxon>Sphingomonadaceae</taxon>
        <taxon>Sphingorhabdus</taxon>
    </lineage>
</organism>
<sequence length="158" mass="16772">MTKLTHLDESGAAHMVDVSAKTDTVREAVAEGRIEMSAEALQAIVDGSAKKGDVLATARIAGIMAAKKTSELIPLCHPLLLSKIAVDFSFEPDAIRATARIRLTGQTGVEMEAMTAVSVALLTIYDMAKALDKAMTISDIRLLTKSGGKSGDWVRPEC</sequence>
<dbReference type="InterPro" id="IPR047594">
    <property type="entry name" value="MoaC_bact/euk"/>
</dbReference>
<dbReference type="Pfam" id="PF01967">
    <property type="entry name" value="MoaC"/>
    <property type="match status" value="1"/>
</dbReference>
<comment type="pathway">
    <text evidence="2 7">Cofactor biosynthesis; molybdopterin biosynthesis.</text>
</comment>
<comment type="catalytic activity">
    <reaction evidence="1 7">
        <text>(8S)-3',8-cyclo-7,8-dihydroguanosine 5'-triphosphate = cyclic pyranopterin phosphate + diphosphate</text>
        <dbReference type="Rhea" id="RHEA:49580"/>
        <dbReference type="ChEBI" id="CHEBI:33019"/>
        <dbReference type="ChEBI" id="CHEBI:59648"/>
        <dbReference type="ChEBI" id="CHEBI:131766"/>
        <dbReference type="EC" id="4.6.1.17"/>
    </reaction>
</comment>
<dbReference type="GO" id="GO:0061799">
    <property type="term" value="F:cyclic pyranopterin monophosphate synthase activity"/>
    <property type="evidence" value="ECO:0007669"/>
    <property type="project" value="UniProtKB-UniRule"/>
</dbReference>
<dbReference type="EMBL" id="VKKU01000001">
    <property type="protein sequence ID" value="TSB04629.1"/>
    <property type="molecule type" value="Genomic_DNA"/>
</dbReference>
<keyword evidence="10" id="KW-1185">Reference proteome</keyword>
<accession>A0A553WIV3</accession>
<keyword evidence="4 7" id="KW-0501">Molybdenum cofactor biosynthesis</keyword>
<evidence type="ECO:0000256" key="7">
    <source>
        <dbReference type="HAMAP-Rule" id="MF_01224"/>
    </source>
</evidence>
<gene>
    <name evidence="7 9" type="primary">moaC</name>
    <name evidence="9" type="ORF">FOM92_04225</name>
</gene>
<keyword evidence="5 7" id="KW-0456">Lyase</keyword>
<proteinExistence type="inferred from homology"/>
<name>A0A553WIV3_9SPHN</name>
<dbReference type="UniPathway" id="UPA00344"/>
<feature type="active site" evidence="7">
    <location>
        <position position="126"/>
    </location>
</feature>
<protein>
    <recommendedName>
        <fullName evidence="3 7">Cyclic pyranopterin monophosphate synthase</fullName>
        <ecNumber evidence="3 7">4.6.1.17</ecNumber>
    </recommendedName>
    <alternativeName>
        <fullName evidence="7">Molybdenum cofactor biosynthesis protein C</fullName>
    </alternativeName>
</protein>
<dbReference type="InterPro" id="IPR050105">
    <property type="entry name" value="MoCo_biosynth_MoaA/MoaC"/>
</dbReference>
<dbReference type="HAMAP" id="MF_01224_B">
    <property type="entry name" value="MoaC_B"/>
    <property type="match status" value="1"/>
</dbReference>
<dbReference type="Proteomes" id="UP000320160">
    <property type="component" value="Unassembled WGS sequence"/>
</dbReference>
<dbReference type="Gene3D" id="3.30.70.640">
    <property type="entry name" value="Molybdopterin cofactor biosynthesis C (MoaC) domain"/>
    <property type="match status" value="1"/>
</dbReference>
<dbReference type="NCBIfam" id="TIGR00581">
    <property type="entry name" value="moaC"/>
    <property type="match status" value="1"/>
</dbReference>
<dbReference type="RefSeq" id="WP_143775517.1">
    <property type="nucleotide sequence ID" value="NZ_VKKU01000001.1"/>
</dbReference>
<evidence type="ECO:0000259" key="8">
    <source>
        <dbReference type="Pfam" id="PF01967"/>
    </source>
</evidence>
<comment type="function">
    <text evidence="6 7">Catalyzes the conversion of (8S)-3',8-cyclo-7,8-dihydroguanosine 5'-triphosphate to cyclic pyranopterin monophosphate (cPMP).</text>
</comment>
<evidence type="ECO:0000256" key="1">
    <source>
        <dbReference type="ARBA" id="ARBA00001637"/>
    </source>
</evidence>
<reference evidence="9 10" key="1">
    <citation type="submission" date="2019-07" db="EMBL/GenBank/DDBJ databases">
        <authorList>
            <person name="Park M."/>
        </authorList>
    </citation>
    <scope>NUCLEOTIDE SEQUENCE [LARGE SCALE GENOMIC DNA]</scope>
    <source>
        <strain evidence="9 10">KCTC32445</strain>
    </source>
</reference>
<dbReference type="SUPFAM" id="SSF55040">
    <property type="entry name" value="Molybdenum cofactor biosynthesis protein C, MoaC"/>
    <property type="match status" value="1"/>
</dbReference>
<dbReference type="OrthoDB" id="9794429at2"/>
<dbReference type="InterPro" id="IPR002820">
    <property type="entry name" value="Mopterin_CF_biosynth-C_dom"/>
</dbReference>
<evidence type="ECO:0000256" key="3">
    <source>
        <dbReference type="ARBA" id="ARBA00012575"/>
    </source>
</evidence>
<dbReference type="PANTHER" id="PTHR22960">
    <property type="entry name" value="MOLYBDOPTERIN COFACTOR SYNTHESIS PROTEIN A"/>
    <property type="match status" value="1"/>
</dbReference>
<evidence type="ECO:0000256" key="4">
    <source>
        <dbReference type="ARBA" id="ARBA00023150"/>
    </source>
</evidence>
<comment type="caution">
    <text evidence="9">The sequence shown here is derived from an EMBL/GenBank/DDBJ whole genome shotgun (WGS) entry which is preliminary data.</text>
</comment>
<evidence type="ECO:0000256" key="5">
    <source>
        <dbReference type="ARBA" id="ARBA00023239"/>
    </source>
</evidence>
<evidence type="ECO:0000313" key="9">
    <source>
        <dbReference type="EMBL" id="TSB04629.1"/>
    </source>
</evidence>
<dbReference type="CDD" id="cd01420">
    <property type="entry name" value="MoaC_PE"/>
    <property type="match status" value="1"/>
</dbReference>
<dbReference type="NCBIfam" id="NF006870">
    <property type="entry name" value="PRK09364.1"/>
    <property type="match status" value="1"/>
</dbReference>
<comment type="similarity">
    <text evidence="7">Belongs to the MoaC family.</text>
</comment>
<feature type="binding site" evidence="7">
    <location>
        <begin position="111"/>
        <end position="112"/>
    </location>
    <ligand>
        <name>substrate</name>
    </ligand>
</feature>
<evidence type="ECO:0000256" key="2">
    <source>
        <dbReference type="ARBA" id="ARBA00005046"/>
    </source>
</evidence>
<dbReference type="PANTHER" id="PTHR22960:SF29">
    <property type="entry name" value="CYCLIC PYRANOPTERIN MONOPHOSPHATE SYNTHASE"/>
    <property type="match status" value="1"/>
</dbReference>
<dbReference type="InterPro" id="IPR036522">
    <property type="entry name" value="MoaC_sf"/>
</dbReference>
<dbReference type="InterPro" id="IPR023045">
    <property type="entry name" value="MoaC"/>
</dbReference>
<evidence type="ECO:0000313" key="10">
    <source>
        <dbReference type="Proteomes" id="UP000320160"/>
    </source>
</evidence>
<evidence type="ECO:0000256" key="6">
    <source>
        <dbReference type="ARBA" id="ARBA00055087"/>
    </source>
</evidence>
<dbReference type="GO" id="GO:0006777">
    <property type="term" value="P:Mo-molybdopterin cofactor biosynthetic process"/>
    <property type="evidence" value="ECO:0007669"/>
    <property type="project" value="UniProtKB-UniRule"/>
</dbReference>
<comment type="subunit">
    <text evidence="7">Homohexamer; trimer of dimers.</text>
</comment>
<dbReference type="AlphaFoldDB" id="A0A553WIV3"/>